<proteinExistence type="inferred from homology"/>
<dbReference type="GO" id="GO:0019134">
    <property type="term" value="F:glucosamine-1-phosphate N-acetyltransferase activity"/>
    <property type="evidence" value="ECO:0007669"/>
    <property type="project" value="UniProtKB-EC"/>
</dbReference>
<dbReference type="STRING" id="1618446.UV61_C0002G0246"/>
<reference evidence="11 12" key="1">
    <citation type="journal article" date="2015" name="Nature">
        <title>rRNA introns, odd ribosomes, and small enigmatic genomes across a large radiation of phyla.</title>
        <authorList>
            <person name="Brown C.T."/>
            <person name="Hug L.A."/>
            <person name="Thomas B.C."/>
            <person name="Sharon I."/>
            <person name="Castelle C.J."/>
            <person name="Singh A."/>
            <person name="Wilkins M.J."/>
            <person name="Williams K.H."/>
            <person name="Banfield J.F."/>
        </authorList>
    </citation>
    <scope>NUCLEOTIDE SEQUENCE [LARGE SCALE GENOMIC DNA]</scope>
</reference>
<dbReference type="Pfam" id="PF00132">
    <property type="entry name" value="Hexapep"/>
    <property type="match status" value="1"/>
</dbReference>
<dbReference type="AlphaFoldDB" id="A0A0G1CP39"/>
<dbReference type="InterPro" id="IPR011004">
    <property type="entry name" value="Trimer_LpxA-like_sf"/>
</dbReference>
<comment type="catalytic activity">
    <reaction evidence="8">
        <text>alpha-D-glucosamine 1-phosphate + acetyl-CoA = N-acetyl-alpha-D-glucosamine 1-phosphate + CoA + H(+)</text>
        <dbReference type="Rhea" id="RHEA:13725"/>
        <dbReference type="ChEBI" id="CHEBI:15378"/>
        <dbReference type="ChEBI" id="CHEBI:57287"/>
        <dbReference type="ChEBI" id="CHEBI:57288"/>
        <dbReference type="ChEBI" id="CHEBI:57776"/>
        <dbReference type="ChEBI" id="CHEBI:58516"/>
        <dbReference type="EC" id="2.3.1.157"/>
    </reaction>
</comment>
<evidence type="ECO:0000313" key="11">
    <source>
        <dbReference type="EMBL" id="KKS87525.1"/>
    </source>
</evidence>
<evidence type="ECO:0000313" key="12">
    <source>
        <dbReference type="Proteomes" id="UP000034050"/>
    </source>
</evidence>
<evidence type="ECO:0000256" key="8">
    <source>
        <dbReference type="ARBA" id="ARBA00048247"/>
    </source>
</evidence>
<name>A0A0G1CP39_9BACT</name>
<dbReference type="InterPro" id="IPR018357">
    <property type="entry name" value="Hexapep_transf_CS"/>
</dbReference>
<evidence type="ECO:0000256" key="4">
    <source>
        <dbReference type="ARBA" id="ARBA00022695"/>
    </source>
</evidence>
<dbReference type="PROSITE" id="PS00101">
    <property type="entry name" value="HEXAPEP_TRANSFERASES"/>
    <property type="match status" value="1"/>
</dbReference>
<keyword evidence="4" id="KW-0548">Nucleotidyltransferase</keyword>
<comment type="caution">
    <text evidence="11">The sequence shown here is derived from an EMBL/GenBank/DDBJ whole genome shotgun (WGS) entry which is preliminary data.</text>
</comment>
<evidence type="ECO:0000256" key="3">
    <source>
        <dbReference type="ARBA" id="ARBA00022679"/>
    </source>
</evidence>
<dbReference type="SUPFAM" id="SSF53448">
    <property type="entry name" value="Nucleotide-diphospho-sugar transferases"/>
    <property type="match status" value="1"/>
</dbReference>
<dbReference type="SUPFAM" id="SSF51161">
    <property type="entry name" value="Trimeric LpxA-like enzymes"/>
    <property type="match status" value="1"/>
</dbReference>
<comment type="catalytic activity">
    <reaction evidence="9">
        <text>N-acetyl-alpha-D-glucosamine 1-phosphate + UTP + H(+) = UDP-N-acetyl-alpha-D-glucosamine + diphosphate</text>
        <dbReference type="Rhea" id="RHEA:13509"/>
        <dbReference type="ChEBI" id="CHEBI:15378"/>
        <dbReference type="ChEBI" id="CHEBI:33019"/>
        <dbReference type="ChEBI" id="CHEBI:46398"/>
        <dbReference type="ChEBI" id="CHEBI:57705"/>
        <dbReference type="ChEBI" id="CHEBI:57776"/>
        <dbReference type="EC" id="2.7.7.23"/>
    </reaction>
</comment>
<dbReference type="InterPro" id="IPR025877">
    <property type="entry name" value="MobA-like_NTP_Trfase"/>
</dbReference>
<dbReference type="Proteomes" id="UP000034050">
    <property type="component" value="Unassembled WGS sequence"/>
</dbReference>
<dbReference type="InterPro" id="IPR029044">
    <property type="entry name" value="Nucleotide-diphossugar_trans"/>
</dbReference>
<organism evidence="11 12">
    <name type="scientific">Candidatus Gottesmanbacteria bacterium GW2011_GWB1_43_11</name>
    <dbReference type="NCBI Taxonomy" id="1618446"/>
    <lineage>
        <taxon>Bacteria</taxon>
        <taxon>Candidatus Gottesmaniibacteriota</taxon>
    </lineage>
</organism>
<gene>
    <name evidence="11" type="ORF">UV61_C0002G0246</name>
</gene>
<evidence type="ECO:0000259" key="10">
    <source>
        <dbReference type="Pfam" id="PF12804"/>
    </source>
</evidence>
<dbReference type="InterPro" id="IPR001451">
    <property type="entry name" value="Hexapep"/>
</dbReference>
<dbReference type="EMBL" id="LCFD01000002">
    <property type="protein sequence ID" value="KKS87525.1"/>
    <property type="molecule type" value="Genomic_DNA"/>
</dbReference>
<comment type="similarity">
    <text evidence="2">In the N-terminal section; belongs to the N-acetylglucosamine-1-phosphate uridyltransferase family.</text>
</comment>
<comment type="similarity">
    <text evidence="1">In the C-terminal section; belongs to the transferase hexapeptide repeat family.</text>
</comment>
<dbReference type="Gene3D" id="2.160.10.10">
    <property type="entry name" value="Hexapeptide repeat proteins"/>
    <property type="match status" value="1"/>
</dbReference>
<evidence type="ECO:0000256" key="6">
    <source>
        <dbReference type="ARBA" id="ARBA00023268"/>
    </source>
</evidence>
<feature type="domain" description="MobA-like NTP transferase" evidence="10">
    <location>
        <begin position="8"/>
        <end position="124"/>
    </location>
</feature>
<dbReference type="PANTHER" id="PTHR43584">
    <property type="entry name" value="NUCLEOTIDYL TRANSFERASE"/>
    <property type="match status" value="1"/>
</dbReference>
<dbReference type="InterPro" id="IPR050065">
    <property type="entry name" value="GlmU-like"/>
</dbReference>
<evidence type="ECO:0000256" key="5">
    <source>
        <dbReference type="ARBA" id="ARBA00022737"/>
    </source>
</evidence>
<accession>A0A0G1CP39</accession>
<dbReference type="PANTHER" id="PTHR43584:SF8">
    <property type="entry name" value="N-ACETYLMURAMATE ALPHA-1-PHOSPHATE URIDYLYLTRANSFERASE"/>
    <property type="match status" value="1"/>
</dbReference>
<evidence type="ECO:0000256" key="2">
    <source>
        <dbReference type="ARBA" id="ARBA00007947"/>
    </source>
</evidence>
<evidence type="ECO:0000256" key="7">
    <source>
        <dbReference type="ARBA" id="ARBA00023315"/>
    </source>
</evidence>
<keyword evidence="3" id="KW-0808">Transferase</keyword>
<keyword evidence="5" id="KW-0677">Repeat</keyword>
<evidence type="ECO:0000256" key="9">
    <source>
        <dbReference type="ARBA" id="ARBA00048493"/>
    </source>
</evidence>
<evidence type="ECO:0000256" key="1">
    <source>
        <dbReference type="ARBA" id="ARBA00007707"/>
    </source>
</evidence>
<dbReference type="Pfam" id="PF12804">
    <property type="entry name" value="NTP_transf_3"/>
    <property type="match status" value="1"/>
</dbReference>
<protein>
    <submittedName>
        <fullName evidence="11">Bifunctional protein GlmU</fullName>
    </submittedName>
</protein>
<dbReference type="Gene3D" id="3.90.550.10">
    <property type="entry name" value="Spore Coat Polysaccharide Biosynthesis Protein SpsA, Chain A"/>
    <property type="match status" value="1"/>
</dbReference>
<keyword evidence="6" id="KW-0511">Multifunctional enzyme</keyword>
<dbReference type="GO" id="GO:0003977">
    <property type="term" value="F:UDP-N-acetylglucosamine diphosphorylase activity"/>
    <property type="evidence" value="ECO:0007669"/>
    <property type="project" value="UniProtKB-EC"/>
</dbReference>
<keyword evidence="7" id="KW-0012">Acyltransferase</keyword>
<sequence length="430" mass="47168">MKEELTVLLLAGGKSSRFWPLTSKMTYIFMGKTFLERQVSLLKEVGFKNIIVVASSKIAQRFASSTAEIIVQQGEGQGAAILSTAAKIAGKPLLVVNADDLVAKDLFLNLLTKIAGTHNLLVGYKTESYFPGGYLVLDGKKVARVHEKPGEGNTPSSFVKLVCDYFVSADTLVRYLEKTDRSDPNRHYENALSEMMKQGEIFEMVEYSDSWLPLKYPWQTLDLMDDYLDQIKVMQISKSAKVHKTASLIGPIVLGEHVRVMEYSKLVGPLYIGAGTIVGNHSMVRRSMIGENAVIGFGCDVTRSFIGSDTWFHSNYIGDSVIGNHVAMGAGSILANLRLDEGDVYSNVKGERISSGRNKLGAILGEGVRIGVGVRVMPGVKVGQNSVVGPGVILQEDLADNKRCLVKQTHAFSENVISNVRDRSRFRNKL</sequence>